<dbReference type="OrthoDB" id="844214at2"/>
<dbReference type="KEGG" id="rti:DC20_14840"/>
<keyword evidence="5" id="KW-1185">Reference proteome</keyword>
<dbReference type="SUPFAM" id="SSF53187">
    <property type="entry name" value="Zn-dependent exopeptidases"/>
    <property type="match status" value="1"/>
</dbReference>
<dbReference type="RefSeq" id="WP_062544552.1">
    <property type="nucleotide sequence ID" value="NZ_CP012643.1"/>
</dbReference>
<dbReference type="SUPFAM" id="SSF52025">
    <property type="entry name" value="PA domain"/>
    <property type="match status" value="1"/>
</dbReference>
<proteinExistence type="predicted"/>
<gene>
    <name evidence="4" type="ORF">DC20_14840</name>
</gene>
<dbReference type="STRING" id="512763.DC20_14840"/>
<protein>
    <submittedName>
        <fullName evidence="4">Peptidase M28</fullName>
    </submittedName>
</protein>
<dbReference type="Pfam" id="PF04389">
    <property type="entry name" value="Peptidase_M28"/>
    <property type="match status" value="1"/>
</dbReference>
<feature type="domain" description="Peptidase M28" evidence="3">
    <location>
        <begin position="300"/>
        <end position="504"/>
    </location>
</feature>
<dbReference type="EMBL" id="CP012643">
    <property type="protein sequence ID" value="ALJ00019.1"/>
    <property type="molecule type" value="Genomic_DNA"/>
</dbReference>
<evidence type="ECO:0000259" key="2">
    <source>
        <dbReference type="Pfam" id="PF02225"/>
    </source>
</evidence>
<accession>A0A0P0CX95</accession>
<evidence type="ECO:0000259" key="3">
    <source>
        <dbReference type="Pfam" id="PF04389"/>
    </source>
</evidence>
<keyword evidence="1" id="KW-0732">Signal</keyword>
<name>A0A0P0CX95_9BACT</name>
<feature type="domain" description="PA" evidence="2">
    <location>
        <begin position="135"/>
        <end position="212"/>
    </location>
</feature>
<dbReference type="Gene3D" id="3.50.30.30">
    <property type="match status" value="1"/>
</dbReference>
<dbReference type="GO" id="GO:0008235">
    <property type="term" value="F:metalloexopeptidase activity"/>
    <property type="evidence" value="ECO:0007669"/>
    <property type="project" value="InterPro"/>
</dbReference>
<reference evidence="4 5" key="1">
    <citation type="submission" date="2015-08" db="EMBL/GenBank/DDBJ databases">
        <title>Complete genome sequence of Rufibacter tibetensis strain 1351t, a radiation-resistant bacterium from tibet plateau.</title>
        <authorList>
            <person name="Dai J."/>
        </authorList>
    </citation>
    <scope>NUCLEOTIDE SEQUENCE [LARGE SCALE GENOMIC DNA]</scope>
    <source>
        <strain evidence="4 5">1351</strain>
    </source>
</reference>
<evidence type="ECO:0000313" key="5">
    <source>
        <dbReference type="Proteomes" id="UP000061382"/>
    </source>
</evidence>
<dbReference type="InterPro" id="IPR045175">
    <property type="entry name" value="M28_fam"/>
</dbReference>
<feature type="signal peptide" evidence="1">
    <location>
        <begin position="1"/>
        <end position="19"/>
    </location>
</feature>
<dbReference type="PANTHER" id="PTHR12147">
    <property type="entry name" value="METALLOPEPTIDASE M28 FAMILY MEMBER"/>
    <property type="match status" value="1"/>
</dbReference>
<sequence>MKFKSFLFGALLISGPAFAQKLTLDKDVAKTLEMVKPLAIRSHIQYLADDKLKGRLPGTPGYQMAVDYVVQQFKGLGVQPAGENGAYTQQVRIRKAFTGKDATFALTSGGKTIPLVQGRDFSLYPNPQNPSVTVEAPLAFAGYGITAPEVGYDDYANLDVKGKVVVILRGAPKNFQSTIAAASMHFSTILQNAVNHGAVGVIIGSTSSNPRATVPDLSKGVNSVMTPDGKVAASGSFVSDQSKIFSYINAATFNTLLQGAGLDTAQVSAKLKGGTPASVALPATLQGRYTSVYQDFDSYNVVGKITGSDATLRNEYVVHSAHLDHMGIGAPIKGDSIYNGAHDNASGVASVLEIARVYSQLKQKPKRSLLFVLMTGEEMGLLGSAYFAKYPTVPKQNIVANINTDMPTIIAPLLSAVALGAEHSTLKGPVANASGYLGIALEADPEPDQNRFIRSDQFSFVAQGIPALHIKYGNKTKDGQNNLNKQVEVWRAAFYHKPQDELNDSFDFEAGKRYVQLNFLISYQVAQAAQRPTWNAKDIFGGRYKK</sequence>
<dbReference type="PATRIC" id="fig|512763.3.peg.3266"/>
<dbReference type="InterPro" id="IPR046450">
    <property type="entry name" value="PA_dom_sf"/>
</dbReference>
<dbReference type="InterPro" id="IPR007484">
    <property type="entry name" value="Peptidase_M28"/>
</dbReference>
<dbReference type="Proteomes" id="UP000061382">
    <property type="component" value="Chromosome"/>
</dbReference>
<dbReference type="AlphaFoldDB" id="A0A0P0CX95"/>
<dbReference type="InterPro" id="IPR003137">
    <property type="entry name" value="PA_domain"/>
</dbReference>
<evidence type="ECO:0000256" key="1">
    <source>
        <dbReference type="SAM" id="SignalP"/>
    </source>
</evidence>
<dbReference type="Pfam" id="PF02225">
    <property type="entry name" value="PA"/>
    <property type="match status" value="1"/>
</dbReference>
<feature type="chain" id="PRO_5006043015" evidence="1">
    <location>
        <begin position="20"/>
        <end position="546"/>
    </location>
</feature>
<evidence type="ECO:0000313" key="4">
    <source>
        <dbReference type="EMBL" id="ALJ00019.1"/>
    </source>
</evidence>
<organism evidence="4 5">
    <name type="scientific">Rufibacter tibetensis</name>
    <dbReference type="NCBI Taxonomy" id="512763"/>
    <lineage>
        <taxon>Bacteria</taxon>
        <taxon>Pseudomonadati</taxon>
        <taxon>Bacteroidota</taxon>
        <taxon>Cytophagia</taxon>
        <taxon>Cytophagales</taxon>
        <taxon>Hymenobacteraceae</taxon>
        <taxon>Rufibacter</taxon>
    </lineage>
</organism>
<dbReference type="PANTHER" id="PTHR12147:SF26">
    <property type="entry name" value="PEPTIDASE M28 DOMAIN-CONTAINING PROTEIN"/>
    <property type="match status" value="1"/>
</dbReference>
<dbReference type="GO" id="GO:0006508">
    <property type="term" value="P:proteolysis"/>
    <property type="evidence" value="ECO:0007669"/>
    <property type="project" value="InterPro"/>
</dbReference>
<dbReference type="Gene3D" id="3.40.630.10">
    <property type="entry name" value="Zn peptidases"/>
    <property type="match status" value="2"/>
</dbReference>